<accession>A0AAD6X097</accession>
<dbReference type="Pfam" id="PF01494">
    <property type="entry name" value="FAD_binding_3"/>
    <property type="match status" value="1"/>
</dbReference>
<dbReference type="AlphaFoldDB" id="A0AAD6X097"/>
<protein>
    <recommendedName>
        <fullName evidence="7">FAD-binding domain-containing protein</fullName>
    </recommendedName>
</protein>
<name>A0AAD6X097_9AGAR</name>
<evidence type="ECO:0000256" key="6">
    <source>
        <dbReference type="SAM" id="Phobius"/>
    </source>
</evidence>
<dbReference type="InterPro" id="IPR036188">
    <property type="entry name" value="FAD/NAD-bd_sf"/>
</dbReference>
<feature type="transmembrane region" description="Helical" evidence="6">
    <location>
        <begin position="12"/>
        <end position="32"/>
    </location>
</feature>
<evidence type="ECO:0000259" key="7">
    <source>
        <dbReference type="Pfam" id="PF01494"/>
    </source>
</evidence>
<evidence type="ECO:0000256" key="1">
    <source>
        <dbReference type="ARBA" id="ARBA00007992"/>
    </source>
</evidence>
<keyword evidence="4" id="KW-0560">Oxidoreductase</keyword>
<keyword evidence="6" id="KW-0812">Transmembrane</keyword>
<proteinExistence type="inferred from homology"/>
<evidence type="ECO:0000256" key="5">
    <source>
        <dbReference type="ARBA" id="ARBA00023033"/>
    </source>
</evidence>
<keyword evidence="2" id="KW-0285">Flavoprotein</keyword>
<comment type="caution">
    <text evidence="8">The sequence shown here is derived from an EMBL/GenBank/DDBJ whole genome shotgun (WGS) entry which is preliminary data.</text>
</comment>
<evidence type="ECO:0000256" key="2">
    <source>
        <dbReference type="ARBA" id="ARBA00022630"/>
    </source>
</evidence>
<feature type="domain" description="FAD-binding" evidence="7">
    <location>
        <begin position="15"/>
        <end position="365"/>
    </location>
</feature>
<keyword evidence="6" id="KW-1133">Transmembrane helix</keyword>
<dbReference type="GO" id="GO:0071949">
    <property type="term" value="F:FAD binding"/>
    <property type="evidence" value="ECO:0007669"/>
    <property type="project" value="InterPro"/>
</dbReference>
<evidence type="ECO:0000313" key="8">
    <source>
        <dbReference type="EMBL" id="KAJ7031070.1"/>
    </source>
</evidence>
<dbReference type="Proteomes" id="UP001218188">
    <property type="component" value="Unassembled WGS sequence"/>
</dbReference>
<evidence type="ECO:0000256" key="4">
    <source>
        <dbReference type="ARBA" id="ARBA00023002"/>
    </source>
</evidence>
<dbReference type="PANTHER" id="PTHR13789">
    <property type="entry name" value="MONOOXYGENASE"/>
    <property type="match status" value="1"/>
</dbReference>
<organism evidence="8 9">
    <name type="scientific">Mycena alexandri</name>
    <dbReference type="NCBI Taxonomy" id="1745969"/>
    <lineage>
        <taxon>Eukaryota</taxon>
        <taxon>Fungi</taxon>
        <taxon>Dikarya</taxon>
        <taxon>Basidiomycota</taxon>
        <taxon>Agaricomycotina</taxon>
        <taxon>Agaricomycetes</taxon>
        <taxon>Agaricomycetidae</taxon>
        <taxon>Agaricales</taxon>
        <taxon>Marasmiineae</taxon>
        <taxon>Mycenaceae</taxon>
        <taxon>Mycena</taxon>
    </lineage>
</organism>
<dbReference type="EMBL" id="JARJCM010000085">
    <property type="protein sequence ID" value="KAJ7031070.1"/>
    <property type="molecule type" value="Genomic_DNA"/>
</dbReference>
<dbReference type="GO" id="GO:0004497">
    <property type="term" value="F:monooxygenase activity"/>
    <property type="evidence" value="ECO:0007669"/>
    <property type="project" value="UniProtKB-KW"/>
</dbReference>
<dbReference type="PANTHER" id="PTHR13789:SF147">
    <property type="entry name" value="PUTATIVE (AFU_ORTHOLOGUE AFUA_2G01950)-RELATED"/>
    <property type="match status" value="1"/>
</dbReference>
<keyword evidence="5" id="KW-0503">Monooxygenase</keyword>
<dbReference type="InterPro" id="IPR050493">
    <property type="entry name" value="FAD-dep_Monooxygenase_BioMet"/>
</dbReference>
<dbReference type="Gene3D" id="3.50.50.60">
    <property type="entry name" value="FAD/NAD(P)-binding domain"/>
    <property type="match status" value="1"/>
</dbReference>
<keyword evidence="6" id="KW-0472">Membrane</keyword>
<evidence type="ECO:0000256" key="3">
    <source>
        <dbReference type="ARBA" id="ARBA00022827"/>
    </source>
</evidence>
<dbReference type="SUPFAM" id="SSF51905">
    <property type="entry name" value="FAD/NAD(P)-binding domain"/>
    <property type="match status" value="1"/>
</dbReference>
<evidence type="ECO:0000313" key="9">
    <source>
        <dbReference type="Proteomes" id="UP001218188"/>
    </source>
</evidence>
<gene>
    <name evidence="8" type="ORF">C8F04DRAFT_711869</name>
</gene>
<keyword evidence="3" id="KW-0274">FAD</keyword>
<comment type="similarity">
    <text evidence="1">Belongs to the paxM FAD-dependent monooxygenase family.</text>
</comment>
<dbReference type="PRINTS" id="PR00420">
    <property type="entry name" value="RNGMNOXGNASE"/>
</dbReference>
<keyword evidence="9" id="KW-1185">Reference proteome</keyword>
<sequence length="452" mass="49769">MAIENASTQARLSIDFLVIGAGVSGLACAMALRRVGHRVVIIEREKEIGESNASEAVRMPPNLSKILYHWDLQSEVEAFAAKSKAIEISRLETGVLLGTHDWDEEVLRETRGEFLFAHLGDLRKMMFNVALCQGAKFRLNATAVAVDPENRVVTLDSGETLTADVIIGADGVSGLVRPILLAEQDIAEAREPSLCMYTAIVPQASVIKDSQSKRFFEPEVITMFSFFGNNQCVISHPIGGSPAFSFCLWRPWDNFEEAPEHGLLEALEHVEPKLKKLGSMISSSRRVSVFEHPSLEDWVDESGRMIVVGSAAHPILAGANQYHAMGVEDGAVLAKLFSHLSTESQISDFLYAFQDLRQPRCEKVLASETGNIQYMSMPDCPDQEMRDQGMMALAAAGTGLFDVAEGGEESPQWAEIKDIFGYDAEDEADNWWVSWGLLKQRALESAQNCGIK</sequence>
<dbReference type="InterPro" id="IPR002938">
    <property type="entry name" value="FAD-bd"/>
</dbReference>
<reference evidence="8" key="1">
    <citation type="submission" date="2023-03" db="EMBL/GenBank/DDBJ databases">
        <title>Massive genome expansion in bonnet fungi (Mycena s.s.) driven by repeated elements and novel gene families across ecological guilds.</title>
        <authorList>
            <consortium name="Lawrence Berkeley National Laboratory"/>
            <person name="Harder C.B."/>
            <person name="Miyauchi S."/>
            <person name="Viragh M."/>
            <person name="Kuo A."/>
            <person name="Thoen E."/>
            <person name="Andreopoulos B."/>
            <person name="Lu D."/>
            <person name="Skrede I."/>
            <person name="Drula E."/>
            <person name="Henrissat B."/>
            <person name="Morin E."/>
            <person name="Kohler A."/>
            <person name="Barry K."/>
            <person name="LaButti K."/>
            <person name="Morin E."/>
            <person name="Salamov A."/>
            <person name="Lipzen A."/>
            <person name="Mereny Z."/>
            <person name="Hegedus B."/>
            <person name="Baldrian P."/>
            <person name="Stursova M."/>
            <person name="Weitz H."/>
            <person name="Taylor A."/>
            <person name="Grigoriev I.V."/>
            <person name="Nagy L.G."/>
            <person name="Martin F."/>
            <person name="Kauserud H."/>
        </authorList>
    </citation>
    <scope>NUCLEOTIDE SEQUENCE</scope>
    <source>
        <strain evidence="8">CBHHK200</strain>
    </source>
</reference>